<gene>
    <name evidence="1" type="primary">tcmP</name>
    <name evidence="1" type="ORF">OH806_06005</name>
</gene>
<comment type="caution">
    <text evidence="1">The sequence shown here is derived from an EMBL/GenBank/DDBJ whole genome shotgun (WGS) entry which is preliminary data.</text>
</comment>
<accession>A0ABT3HM02</accession>
<reference evidence="1" key="1">
    <citation type="submission" date="2022-10" db="EMBL/GenBank/DDBJ databases">
        <title>Chryseobacterium babae sp. nov. isolated from the gut of the beetle Oryctes rhinoceros, and Chryseobacterium kimseyorum sp. nov., isolated from a stick insect rearing cage.</title>
        <authorList>
            <person name="Shelomi M."/>
            <person name="Han C.-J."/>
            <person name="Chen W.-M."/>
            <person name="Chen H.-K."/>
            <person name="Liaw S.-J."/>
            <person name="Muhle E."/>
            <person name="Clermont D."/>
        </authorList>
    </citation>
    <scope>NUCLEOTIDE SEQUENCE</scope>
    <source>
        <strain evidence="1">WLa1L2M3</strain>
    </source>
</reference>
<evidence type="ECO:0000313" key="2">
    <source>
        <dbReference type="Proteomes" id="UP001163719"/>
    </source>
</evidence>
<dbReference type="InterPro" id="IPR031009">
    <property type="entry name" value="Tcm_partner"/>
</dbReference>
<organism evidence="1 2">
    <name type="scientific">Chryseobacterium oryctis</name>
    <dbReference type="NCBI Taxonomy" id="2952618"/>
    <lineage>
        <taxon>Bacteria</taxon>
        <taxon>Pseudomonadati</taxon>
        <taxon>Bacteroidota</taxon>
        <taxon>Flavobacteriia</taxon>
        <taxon>Flavobacteriales</taxon>
        <taxon>Weeksellaceae</taxon>
        <taxon>Chryseobacterium group</taxon>
        <taxon>Chryseobacterium</taxon>
    </lineage>
</organism>
<evidence type="ECO:0000313" key="1">
    <source>
        <dbReference type="EMBL" id="MCW3160820.1"/>
    </source>
</evidence>
<sequence length="368" mass="43246">MQAKKHFSKPFDDGTKAKLEIFKKYLTEWLPVFISSKNNNYWENIIIYDFFAGEGKDVQGNYGSPLLILEILNKYNDLVKSTGVKIKVILNEANYSSLIQLQNNINSFEYNREKIEVVLYNKPFNTLFNEIFPLMSKKPKIPRLMILDQFGIKEITEEIFKKLIALERTDFVFFISSSFVRRFNELPEFSNYIKIKKKDFDESKPFHSHRVVFDYYKSLINNDYRLAPFSIKKGINIYGLIFGSNHTYGLEKFLKVGWNINPHTGDANYNIDGETIAEGIASLFEEYNTIKKIELLNKKLERNIFEKNENSLYNLYVKTLEFGCLAKHCNDYLRKLEKEKRIVIDGKLKSEKIHTLAKYSDVEILIKK</sequence>
<proteinExistence type="predicted"/>
<name>A0ABT3HM02_9FLAO</name>
<dbReference type="EMBL" id="JAPDHV010000002">
    <property type="protein sequence ID" value="MCW3160820.1"/>
    <property type="molecule type" value="Genomic_DNA"/>
</dbReference>
<dbReference type="RefSeq" id="WP_264742765.1">
    <property type="nucleotide sequence ID" value="NZ_JAPDHV010000002.1"/>
</dbReference>
<dbReference type="Proteomes" id="UP001163719">
    <property type="component" value="Unassembled WGS sequence"/>
</dbReference>
<dbReference type="NCBIfam" id="TIGR04474">
    <property type="entry name" value="tcm_partner"/>
    <property type="match status" value="1"/>
</dbReference>
<keyword evidence="2" id="KW-1185">Reference proteome</keyword>
<protein>
    <submittedName>
        <fullName evidence="1">Three-Cys-motif partner protein TcmP</fullName>
    </submittedName>
</protein>